<gene>
    <name evidence="5" type="ORF">UC7_01782</name>
</gene>
<dbReference type="PANTHER" id="PTHR32347">
    <property type="entry name" value="EFFLUX SYSTEM COMPONENT YKNX-RELATED"/>
    <property type="match status" value="1"/>
</dbReference>
<dbReference type="STRING" id="317735.RU98_GL001998"/>
<sequence length="304" mass="32450">MTQMTLCHKKNSRKELKSMKKKTILGLLAVLVVAVVIFLFVRGNSEKSDAVIVRTGVVKKDTIIENLSTTGTLIPNQTQSLMGTGNVLEVTVKVGDKVAKDNVLATYDNGLQLIAGIDGTITQVNIKAKQADTNAQQGKPSIQLDDLSTLKVKLELSNSEASAVTINQKAKITSGNQTFSGKVAEKDPVAQSTQSATGTTASLGAIVTFDQAPENLFAGFDADVDITTNTVENVLALPIEALTYNDKNEAIVYVVKDGKAKETKIDIGIQSDKLIEVKKGVTNGETVILSPNSDIKDNMNVTKE</sequence>
<evidence type="ECO:0000256" key="2">
    <source>
        <dbReference type="ARBA" id="ARBA00023054"/>
    </source>
</evidence>
<comment type="caution">
    <text evidence="5">The sequence shown here is derived from an EMBL/GenBank/DDBJ whole genome shotgun (WGS) entry which is preliminary data.</text>
</comment>
<dbReference type="InterPro" id="IPR058639">
    <property type="entry name" value="BSH_YknX-like"/>
</dbReference>
<evidence type="ECO:0000259" key="4">
    <source>
        <dbReference type="Pfam" id="PF25989"/>
    </source>
</evidence>
<comment type="subcellular location">
    <subcellularLocation>
        <location evidence="1">Cell envelope</location>
    </subcellularLocation>
</comment>
<keyword evidence="2" id="KW-0175">Coiled coil</keyword>
<evidence type="ECO:0000256" key="1">
    <source>
        <dbReference type="ARBA" id="ARBA00004196"/>
    </source>
</evidence>
<evidence type="ECO:0008006" key="7">
    <source>
        <dbReference type="Google" id="ProtNLM"/>
    </source>
</evidence>
<evidence type="ECO:0000313" key="5">
    <source>
        <dbReference type="EMBL" id="EOL45985.1"/>
    </source>
</evidence>
<protein>
    <recommendedName>
        <fullName evidence="7">Efflux transporter, RND family, MFP subunit</fullName>
    </recommendedName>
</protein>
<dbReference type="PANTHER" id="PTHR32347:SF14">
    <property type="entry name" value="EFFLUX SYSTEM COMPONENT YKNX-RELATED"/>
    <property type="match status" value="1"/>
</dbReference>
<dbReference type="PATRIC" id="fig|1158612.3.peg.1768"/>
<dbReference type="eggNOG" id="COG0845">
    <property type="taxonomic scope" value="Bacteria"/>
</dbReference>
<dbReference type="InterPro" id="IPR058637">
    <property type="entry name" value="YknX-like_C"/>
</dbReference>
<dbReference type="InterPro" id="IPR050465">
    <property type="entry name" value="UPF0194_transport"/>
</dbReference>
<dbReference type="EMBL" id="AJAU01000017">
    <property type="protein sequence ID" value="EOL45985.1"/>
    <property type="molecule type" value="Genomic_DNA"/>
</dbReference>
<organism evidence="5 6">
    <name type="scientific">Enterococcus caccae ATCC BAA-1240</name>
    <dbReference type="NCBI Taxonomy" id="1158612"/>
    <lineage>
        <taxon>Bacteria</taxon>
        <taxon>Bacillati</taxon>
        <taxon>Bacillota</taxon>
        <taxon>Bacilli</taxon>
        <taxon>Lactobacillales</taxon>
        <taxon>Enterococcaceae</taxon>
        <taxon>Enterococcus</taxon>
    </lineage>
</organism>
<dbReference type="Gene3D" id="6.20.50.140">
    <property type="match status" value="1"/>
</dbReference>
<dbReference type="InterPro" id="IPR011053">
    <property type="entry name" value="Single_hybrid_motif"/>
</dbReference>
<dbReference type="SUPFAM" id="SSF51230">
    <property type="entry name" value="Single hybrid motif"/>
    <property type="match status" value="1"/>
</dbReference>
<dbReference type="Proteomes" id="UP000013840">
    <property type="component" value="Unassembled WGS sequence"/>
</dbReference>
<dbReference type="Pfam" id="PF25984">
    <property type="entry name" value="BSH_YknX"/>
    <property type="match status" value="1"/>
</dbReference>
<evidence type="ECO:0000313" key="6">
    <source>
        <dbReference type="Proteomes" id="UP000013840"/>
    </source>
</evidence>
<name>R3WW46_9ENTE</name>
<dbReference type="Pfam" id="PF25989">
    <property type="entry name" value="YknX_C"/>
    <property type="match status" value="1"/>
</dbReference>
<keyword evidence="6" id="KW-1185">Reference proteome</keyword>
<feature type="domain" description="YknX-like C-terminal permuted SH3-like" evidence="4">
    <location>
        <begin position="234"/>
        <end position="302"/>
    </location>
</feature>
<dbReference type="Gene3D" id="2.40.30.170">
    <property type="match status" value="1"/>
</dbReference>
<reference evidence="5 6" key="1">
    <citation type="submission" date="2013-02" db="EMBL/GenBank/DDBJ databases">
        <title>The Genome Sequence of Enterococcus caccae BAA-1240.</title>
        <authorList>
            <consortium name="The Broad Institute Genome Sequencing Platform"/>
            <consortium name="The Broad Institute Genome Sequencing Center for Infectious Disease"/>
            <person name="Earl A.M."/>
            <person name="Gilmore M.S."/>
            <person name="Lebreton F."/>
            <person name="Walker B."/>
            <person name="Young S.K."/>
            <person name="Zeng Q."/>
            <person name="Gargeya S."/>
            <person name="Fitzgerald M."/>
            <person name="Haas B."/>
            <person name="Abouelleil A."/>
            <person name="Alvarado L."/>
            <person name="Arachchi H.M."/>
            <person name="Berlin A.M."/>
            <person name="Chapman S.B."/>
            <person name="Dewar J."/>
            <person name="Goldberg J."/>
            <person name="Griggs A."/>
            <person name="Gujja S."/>
            <person name="Hansen M."/>
            <person name="Howarth C."/>
            <person name="Imamovic A."/>
            <person name="Larimer J."/>
            <person name="McCowan C."/>
            <person name="Murphy C."/>
            <person name="Neiman D."/>
            <person name="Pearson M."/>
            <person name="Priest M."/>
            <person name="Roberts A."/>
            <person name="Saif S."/>
            <person name="Shea T."/>
            <person name="Sisk P."/>
            <person name="Sykes S."/>
            <person name="Wortman J."/>
            <person name="Nusbaum C."/>
            <person name="Birren B."/>
        </authorList>
    </citation>
    <scope>NUCLEOTIDE SEQUENCE [LARGE SCALE GENOMIC DNA]</scope>
    <source>
        <strain evidence="5 6">ATCC BAA-1240</strain>
    </source>
</reference>
<dbReference type="AlphaFoldDB" id="R3WW46"/>
<dbReference type="GO" id="GO:0030313">
    <property type="term" value="C:cell envelope"/>
    <property type="evidence" value="ECO:0007669"/>
    <property type="project" value="UniProtKB-SubCell"/>
</dbReference>
<accession>R3WW46</accession>
<dbReference type="Gene3D" id="2.40.50.100">
    <property type="match status" value="1"/>
</dbReference>
<feature type="domain" description="YknX-like barrel-sandwich hybrid" evidence="3">
    <location>
        <begin position="84"/>
        <end position="143"/>
    </location>
</feature>
<evidence type="ECO:0000259" key="3">
    <source>
        <dbReference type="Pfam" id="PF25984"/>
    </source>
</evidence>
<proteinExistence type="predicted"/>